<dbReference type="KEGG" id="aot:AcetOri_orf03699"/>
<dbReference type="Proteomes" id="UP000270034">
    <property type="component" value="Chromosome"/>
</dbReference>
<name>A0A2Z5ZJU8_9PROT</name>
<gene>
    <name evidence="1" type="ORF">AcetOrient_orf03699</name>
</gene>
<organism evidence="1 2">
    <name type="scientific">Acetobacter orientalis</name>
    <dbReference type="NCBI Taxonomy" id="146474"/>
    <lineage>
        <taxon>Bacteria</taxon>
        <taxon>Pseudomonadati</taxon>
        <taxon>Pseudomonadota</taxon>
        <taxon>Alphaproteobacteria</taxon>
        <taxon>Acetobacterales</taxon>
        <taxon>Acetobacteraceae</taxon>
        <taxon>Acetobacter</taxon>
    </lineage>
</organism>
<dbReference type="AlphaFoldDB" id="A0A2Z5ZJU8"/>
<proteinExistence type="predicted"/>
<accession>A0A2Z5ZJU8</accession>
<reference evidence="1 2" key="1">
    <citation type="submission" date="2018-02" db="EMBL/GenBank/DDBJ databases">
        <title>Acetobacter orientalis genome.</title>
        <authorList>
            <person name="Nakashima N."/>
            <person name="Tamura T."/>
        </authorList>
    </citation>
    <scope>NUCLEOTIDE SEQUENCE [LARGE SCALE GENOMIC DNA]</scope>
    <source>
        <strain evidence="1 2">FAN1</strain>
    </source>
</reference>
<evidence type="ECO:0000313" key="1">
    <source>
        <dbReference type="EMBL" id="BBC80791.1"/>
    </source>
</evidence>
<dbReference type="EMBL" id="AP018515">
    <property type="protein sequence ID" value="BBC80791.1"/>
    <property type="molecule type" value="Genomic_DNA"/>
</dbReference>
<protein>
    <submittedName>
        <fullName evidence="1">Bnr1p</fullName>
    </submittedName>
</protein>
<sequence>MLGHFWGVSHCLDGYVRFLGGIKAKKPLKLYSTGSFLRLGHTATRYNTACIERTLRLCTKPLYLYCVKGLCYRLCFLKPNFYFVV</sequence>
<evidence type="ECO:0000313" key="2">
    <source>
        <dbReference type="Proteomes" id="UP000270034"/>
    </source>
</evidence>